<proteinExistence type="predicted"/>
<accession>A0A369MEM8</accession>
<gene>
    <name evidence="1" type="ORF">C1875_09995</name>
</gene>
<dbReference type="EMBL" id="PPTU01000014">
    <property type="protein sequence ID" value="RDB69414.1"/>
    <property type="molecule type" value="Genomic_DNA"/>
</dbReference>
<evidence type="ECO:0000313" key="1">
    <source>
        <dbReference type="EMBL" id="RDB69414.1"/>
    </source>
</evidence>
<organism evidence="1 2">
    <name type="scientific">Eggerthella lenta</name>
    <name type="common">Eubacterium lentum</name>
    <dbReference type="NCBI Taxonomy" id="84112"/>
    <lineage>
        <taxon>Bacteria</taxon>
        <taxon>Bacillati</taxon>
        <taxon>Actinomycetota</taxon>
        <taxon>Coriobacteriia</taxon>
        <taxon>Eggerthellales</taxon>
        <taxon>Eggerthellaceae</taxon>
        <taxon>Eggerthella</taxon>
    </lineage>
</organism>
<sequence>MLEGLKVVDFTRYFPGPYATLRLSDWGAEVVKVESCEGEPGRFLNTHEGREGSVFRSVNRGKKGVLANLKDDADRSRVLEIVEGADVLVEGFRPGVMARLGLDYEAVKRVNPSIVYCSLTGYGQTGPYVELSGHDLNYMALSGCLDQLLDAEGRPVKPLIAFADLVGGIAASEAMLAGLVRRGLTGEGCYLDVSLTEAAFSLMGLHATHASLGGGVHGQMDPSIAYGVYETSDGRYVTIAAMEDKFWRNFCEAVGRPDLVDGKNTLPSEDNRYYRELRDIFASKDFAWWRGFFEQADCCFAPVLTAEEALDVGSFQERGLVGEKWGARYVATHYLDGEPFLEGDEPFPSLG</sequence>
<reference evidence="1 2" key="1">
    <citation type="journal article" date="2018" name="Elife">
        <title>Discovery and characterization of a prevalent human gut bacterial enzyme sufficient for the inactivation of a family of plant toxins.</title>
        <authorList>
            <person name="Koppel N."/>
            <person name="Bisanz J.E."/>
            <person name="Pandelia M.E."/>
            <person name="Turnbaugh P.J."/>
            <person name="Balskus E.P."/>
        </authorList>
    </citation>
    <scope>NUCLEOTIDE SEQUENCE [LARGE SCALE GENOMIC DNA]</scope>
    <source>
        <strain evidence="1 2">W1 BHI 6</strain>
    </source>
</reference>
<protein>
    <submittedName>
        <fullName evidence="1">CoA transferase</fullName>
    </submittedName>
</protein>
<dbReference type="SUPFAM" id="SSF89796">
    <property type="entry name" value="CoA-transferase family III (CaiB/BaiF)"/>
    <property type="match status" value="1"/>
</dbReference>
<dbReference type="InterPro" id="IPR003673">
    <property type="entry name" value="CoA-Trfase_fam_III"/>
</dbReference>
<dbReference type="InterPro" id="IPR050509">
    <property type="entry name" value="CoA-transferase_III"/>
</dbReference>
<dbReference type="InterPro" id="IPR023606">
    <property type="entry name" value="CoA-Trfase_III_dom_1_sf"/>
</dbReference>
<dbReference type="Gene3D" id="3.40.50.10540">
    <property type="entry name" value="Crotonobetainyl-coa:carnitine coa-transferase, domain 1"/>
    <property type="match status" value="1"/>
</dbReference>
<dbReference type="Pfam" id="PF02515">
    <property type="entry name" value="CoA_transf_3"/>
    <property type="match status" value="1"/>
</dbReference>
<dbReference type="AlphaFoldDB" id="A0A369MEM8"/>
<dbReference type="Proteomes" id="UP000253970">
    <property type="component" value="Unassembled WGS sequence"/>
</dbReference>
<comment type="caution">
    <text evidence="1">The sequence shown here is derived from an EMBL/GenBank/DDBJ whole genome shotgun (WGS) entry which is preliminary data.</text>
</comment>
<evidence type="ECO:0000313" key="2">
    <source>
        <dbReference type="Proteomes" id="UP000253970"/>
    </source>
</evidence>
<dbReference type="PANTHER" id="PTHR48228">
    <property type="entry name" value="SUCCINYL-COA--D-CITRAMALATE COA-TRANSFERASE"/>
    <property type="match status" value="1"/>
</dbReference>
<dbReference type="InterPro" id="IPR044855">
    <property type="entry name" value="CoA-Trfase_III_dom3_sf"/>
</dbReference>
<keyword evidence="1" id="KW-0808">Transferase</keyword>
<dbReference type="GO" id="GO:0016740">
    <property type="term" value="F:transferase activity"/>
    <property type="evidence" value="ECO:0007669"/>
    <property type="project" value="UniProtKB-KW"/>
</dbReference>
<dbReference type="Gene3D" id="3.30.1540.10">
    <property type="entry name" value="formyl-coa transferase, domain 3"/>
    <property type="match status" value="1"/>
</dbReference>
<dbReference type="PANTHER" id="PTHR48228:SF5">
    <property type="entry name" value="ALPHA-METHYLACYL-COA RACEMASE"/>
    <property type="match status" value="1"/>
</dbReference>
<name>A0A369MEM8_EGGLN</name>